<reference evidence="1" key="1">
    <citation type="journal article" date="2017" name="Nature">
        <title>The sunflower genome provides insights into oil metabolism, flowering and Asterid evolution.</title>
        <authorList>
            <person name="Badouin H."/>
            <person name="Gouzy J."/>
            <person name="Grassa C.J."/>
            <person name="Murat F."/>
            <person name="Staton S.E."/>
            <person name="Cottret L."/>
            <person name="Lelandais-Briere C."/>
            <person name="Owens G.L."/>
            <person name="Carrere S."/>
            <person name="Mayjonade B."/>
            <person name="Legrand L."/>
            <person name="Gill N."/>
            <person name="Kane N.C."/>
            <person name="Bowers J.E."/>
            <person name="Hubner S."/>
            <person name="Bellec A."/>
            <person name="Berard A."/>
            <person name="Berges H."/>
            <person name="Blanchet N."/>
            <person name="Boniface M.C."/>
            <person name="Brunel D."/>
            <person name="Catrice O."/>
            <person name="Chaidir N."/>
            <person name="Claudel C."/>
            <person name="Donnadieu C."/>
            <person name="Faraut T."/>
            <person name="Fievet G."/>
            <person name="Helmstetter N."/>
            <person name="King M."/>
            <person name="Knapp S.J."/>
            <person name="Lai Z."/>
            <person name="Le Paslier M.C."/>
            <person name="Lippi Y."/>
            <person name="Lorenzon L."/>
            <person name="Mandel J.R."/>
            <person name="Marage G."/>
            <person name="Marchand G."/>
            <person name="Marquand E."/>
            <person name="Bret-Mestries E."/>
            <person name="Morien E."/>
            <person name="Nambeesan S."/>
            <person name="Nguyen T."/>
            <person name="Pegot-Espagnet P."/>
            <person name="Pouilly N."/>
            <person name="Raftis F."/>
            <person name="Sallet E."/>
            <person name="Schiex T."/>
            <person name="Thomas J."/>
            <person name="Vandecasteele C."/>
            <person name="Vares D."/>
            <person name="Vear F."/>
            <person name="Vautrin S."/>
            <person name="Crespi M."/>
            <person name="Mangin B."/>
            <person name="Burke J.M."/>
            <person name="Salse J."/>
            <person name="Munos S."/>
            <person name="Vincourt P."/>
            <person name="Rieseberg L.H."/>
            <person name="Langlade N.B."/>
        </authorList>
    </citation>
    <scope>NUCLEOTIDE SEQUENCE</scope>
    <source>
        <tissue evidence="1">Leaves</tissue>
    </source>
</reference>
<accession>A0A9K3DIN9</accession>
<comment type="caution">
    <text evidence="1">The sequence shown here is derived from an EMBL/GenBank/DDBJ whole genome shotgun (WGS) entry which is preliminary data.</text>
</comment>
<keyword evidence="2" id="KW-1185">Reference proteome</keyword>
<proteinExistence type="predicted"/>
<dbReference type="AlphaFoldDB" id="A0A9K3DIN9"/>
<dbReference type="EMBL" id="MNCJ02000332">
    <property type="protein sequence ID" value="KAF5756016.1"/>
    <property type="molecule type" value="Genomic_DNA"/>
</dbReference>
<dbReference type="Proteomes" id="UP000215914">
    <property type="component" value="Unassembled WGS sequence"/>
</dbReference>
<gene>
    <name evidence="1" type="ORF">HanXRQr2_Chr17g0809651</name>
</gene>
<sequence>MGSLQLDLEFDEAGDLISSIIGIRYVSHWYYVGHNGHSNMQDDSCPYVIIALRYHESSMFYT</sequence>
<organism evidence="1 2">
    <name type="scientific">Helianthus annuus</name>
    <name type="common">Common sunflower</name>
    <dbReference type="NCBI Taxonomy" id="4232"/>
    <lineage>
        <taxon>Eukaryota</taxon>
        <taxon>Viridiplantae</taxon>
        <taxon>Streptophyta</taxon>
        <taxon>Embryophyta</taxon>
        <taxon>Tracheophyta</taxon>
        <taxon>Spermatophyta</taxon>
        <taxon>Magnoliopsida</taxon>
        <taxon>eudicotyledons</taxon>
        <taxon>Gunneridae</taxon>
        <taxon>Pentapetalae</taxon>
        <taxon>asterids</taxon>
        <taxon>campanulids</taxon>
        <taxon>Asterales</taxon>
        <taxon>Asteraceae</taxon>
        <taxon>Asteroideae</taxon>
        <taxon>Heliantheae alliance</taxon>
        <taxon>Heliantheae</taxon>
        <taxon>Helianthus</taxon>
    </lineage>
</organism>
<dbReference type="Gramene" id="mRNA:HanXRQr2_Chr17g0809651">
    <property type="protein sequence ID" value="CDS:HanXRQr2_Chr17g0809651.1"/>
    <property type="gene ID" value="HanXRQr2_Chr17g0809651"/>
</dbReference>
<name>A0A9K3DIN9_HELAN</name>
<evidence type="ECO:0000313" key="1">
    <source>
        <dbReference type="EMBL" id="KAF5756016.1"/>
    </source>
</evidence>
<evidence type="ECO:0000313" key="2">
    <source>
        <dbReference type="Proteomes" id="UP000215914"/>
    </source>
</evidence>
<protein>
    <submittedName>
        <fullName evidence="1">Uncharacterized protein</fullName>
    </submittedName>
</protein>
<reference evidence="1" key="2">
    <citation type="submission" date="2020-06" db="EMBL/GenBank/DDBJ databases">
        <title>Helianthus annuus Genome sequencing and assembly Release 2.</title>
        <authorList>
            <person name="Gouzy J."/>
            <person name="Langlade N."/>
            <person name="Munos S."/>
        </authorList>
    </citation>
    <scope>NUCLEOTIDE SEQUENCE</scope>
    <source>
        <tissue evidence="1">Leaves</tissue>
    </source>
</reference>